<dbReference type="PANTHER" id="PTHR33112:SF12">
    <property type="entry name" value="HETEROKARYON INCOMPATIBILITY DOMAIN-CONTAINING PROTEIN"/>
    <property type="match status" value="1"/>
</dbReference>
<accession>A0A6A6ZFU7</accession>
<keyword evidence="3" id="KW-1185">Reference proteome</keyword>
<proteinExistence type="predicted"/>
<dbReference type="InterPro" id="IPR010730">
    <property type="entry name" value="HET"/>
</dbReference>
<evidence type="ECO:0000313" key="2">
    <source>
        <dbReference type="EMBL" id="KAF2819184.1"/>
    </source>
</evidence>
<sequence>MPDEWSLSLFLGSEHTQPDGIVADIYLQFSVGDEGLSSMWVGDLIIADVGKSIVHPPRVSATVNWPHLRNAIDVCTLDHASCQPSISANLPHGFRLIDVAQRCIVETSEVEFIALSYVWGKDTRASLLTATRSSIAAFKKSGGLVAANMPQTIEDAMTICTELGVNYLWADRLCIIQDDPEDKMHQIMAMNDIYESASLVVVSAYGDSMGFGIDGISRPRTITQHHEEVVGLRITNLVRETAEDSLALWQTRGWTYQEAVCARRLLHFTDTRAYYECQTSTCYEDMYNTNTEINEFSAYGLRLQDEDSGFAAFQRHLANYTARKLSFSSDIYNAFIGIANLLYKSNYNESFFYGLPKKDFDRALCWYAWDGKKSIQQSETSTHTCPSWSWSSAMVQGEQVRYQDTVFYGTLTLWSTKVEDEETWEVLNVHPDTKVDKDWEIYMAIAAREGCIRSSPMADLSKNMDHLSLRESFHTRYPDYHTFCTKALSSSNPQPTSPSHNHLGPSYIHTTAQTAHLRLGPRQTTHYGVAILDSSHAPIGELCGEITHFRPEALASAHKDRLYEFIAISLLGLRIEAYTGEERTTKNYIDGKGVRLDMLPVVNVLMIQREVPTAND</sequence>
<dbReference type="PANTHER" id="PTHR33112">
    <property type="entry name" value="DOMAIN PROTEIN, PUTATIVE-RELATED"/>
    <property type="match status" value="1"/>
</dbReference>
<dbReference type="AlphaFoldDB" id="A0A6A6ZFU7"/>
<organism evidence="2 3">
    <name type="scientific">Ophiobolus disseminans</name>
    <dbReference type="NCBI Taxonomy" id="1469910"/>
    <lineage>
        <taxon>Eukaryota</taxon>
        <taxon>Fungi</taxon>
        <taxon>Dikarya</taxon>
        <taxon>Ascomycota</taxon>
        <taxon>Pezizomycotina</taxon>
        <taxon>Dothideomycetes</taxon>
        <taxon>Pleosporomycetidae</taxon>
        <taxon>Pleosporales</taxon>
        <taxon>Pleosporineae</taxon>
        <taxon>Phaeosphaeriaceae</taxon>
        <taxon>Ophiobolus</taxon>
    </lineage>
</organism>
<name>A0A6A6ZFU7_9PLEO</name>
<evidence type="ECO:0000313" key="3">
    <source>
        <dbReference type="Proteomes" id="UP000799424"/>
    </source>
</evidence>
<dbReference type="Pfam" id="PF06985">
    <property type="entry name" value="HET"/>
    <property type="match status" value="1"/>
</dbReference>
<evidence type="ECO:0000259" key="1">
    <source>
        <dbReference type="Pfam" id="PF06985"/>
    </source>
</evidence>
<feature type="domain" description="Heterokaryon incompatibility" evidence="1">
    <location>
        <begin position="112"/>
        <end position="258"/>
    </location>
</feature>
<dbReference type="OrthoDB" id="5135333at2759"/>
<dbReference type="Proteomes" id="UP000799424">
    <property type="component" value="Unassembled WGS sequence"/>
</dbReference>
<reference evidence="2" key="1">
    <citation type="journal article" date="2020" name="Stud. Mycol.">
        <title>101 Dothideomycetes genomes: a test case for predicting lifestyles and emergence of pathogens.</title>
        <authorList>
            <person name="Haridas S."/>
            <person name="Albert R."/>
            <person name="Binder M."/>
            <person name="Bloem J."/>
            <person name="Labutti K."/>
            <person name="Salamov A."/>
            <person name="Andreopoulos B."/>
            <person name="Baker S."/>
            <person name="Barry K."/>
            <person name="Bills G."/>
            <person name="Bluhm B."/>
            <person name="Cannon C."/>
            <person name="Castanera R."/>
            <person name="Culley D."/>
            <person name="Daum C."/>
            <person name="Ezra D."/>
            <person name="Gonzalez J."/>
            <person name="Henrissat B."/>
            <person name="Kuo A."/>
            <person name="Liang C."/>
            <person name="Lipzen A."/>
            <person name="Lutzoni F."/>
            <person name="Magnuson J."/>
            <person name="Mondo S."/>
            <person name="Nolan M."/>
            <person name="Ohm R."/>
            <person name="Pangilinan J."/>
            <person name="Park H.-J."/>
            <person name="Ramirez L."/>
            <person name="Alfaro M."/>
            <person name="Sun H."/>
            <person name="Tritt A."/>
            <person name="Yoshinaga Y."/>
            <person name="Zwiers L.-H."/>
            <person name="Turgeon B."/>
            <person name="Goodwin S."/>
            <person name="Spatafora J."/>
            <person name="Crous P."/>
            <person name="Grigoriev I."/>
        </authorList>
    </citation>
    <scope>NUCLEOTIDE SEQUENCE</scope>
    <source>
        <strain evidence="2">CBS 113818</strain>
    </source>
</reference>
<protein>
    <submittedName>
        <fullName evidence="2">HET-domain-containing protein</fullName>
    </submittedName>
</protein>
<gene>
    <name evidence="2" type="ORF">CC86DRAFT_413256</name>
</gene>
<dbReference type="EMBL" id="MU006246">
    <property type="protein sequence ID" value="KAF2819184.1"/>
    <property type="molecule type" value="Genomic_DNA"/>
</dbReference>